<evidence type="ECO:0000313" key="2">
    <source>
        <dbReference type="Proteomes" id="UP000019092"/>
    </source>
</evidence>
<dbReference type="EMBL" id="CP006955">
    <property type="protein sequence ID" value="AHG83789.1"/>
    <property type="molecule type" value="Genomic_DNA"/>
</dbReference>
<organism evidence="1 2">
    <name type="scientific">Bibersteinia trehalosi USDA-ARS-USMARC-189</name>
    <dbReference type="NCBI Taxonomy" id="1263831"/>
    <lineage>
        <taxon>Bacteria</taxon>
        <taxon>Pseudomonadati</taxon>
        <taxon>Pseudomonadota</taxon>
        <taxon>Gammaproteobacteria</taxon>
        <taxon>Pasteurellales</taxon>
        <taxon>Pasteurellaceae</taxon>
        <taxon>Bibersteinia</taxon>
    </lineage>
</organism>
<sequence>MVAIRHSHQLDPNNFELASWSAGLKMSPVTFDELQTAWRYAEENWIPNSYILCG</sequence>
<name>A0ABN4C1S4_BIBTR</name>
<keyword evidence="2" id="KW-1185">Reference proteome</keyword>
<reference evidence="1 2" key="1">
    <citation type="submission" date="2013-12" db="EMBL/GenBank/DDBJ databases">
        <title>Annotation of the Bibersteinia trehalosi USDA-ARS-USMARC-189 complete genome.</title>
        <authorList>
            <person name="Harhay G.P."/>
            <person name="McVey S."/>
            <person name="Clawson M.L."/>
            <person name="Bono J."/>
            <person name="Heaton M.P."/>
            <person name="Chitko-Mckown C.G."/>
            <person name="Harhay D.M."/>
            <person name="Smith T.P.L."/>
        </authorList>
    </citation>
    <scope>NUCLEOTIDE SEQUENCE [LARGE SCALE GENOMIC DNA]</scope>
    <source>
        <strain evidence="1 2">USDA-ARS-USMARC-189</strain>
    </source>
</reference>
<evidence type="ECO:0000313" key="1">
    <source>
        <dbReference type="EMBL" id="AHG83789.1"/>
    </source>
</evidence>
<dbReference type="Proteomes" id="UP000019092">
    <property type="component" value="Chromosome"/>
</dbReference>
<protein>
    <submittedName>
        <fullName evidence="1">Uncharacterized protein</fullName>
    </submittedName>
</protein>
<proteinExistence type="predicted"/>
<accession>A0ABN4C1S4</accession>
<gene>
    <name evidence="1" type="ORF">F543_9250</name>
</gene>